<comment type="subcellular location">
    <subcellularLocation>
        <location evidence="1">Virion</location>
    </subcellularLocation>
</comment>
<dbReference type="SUPFAM" id="SSF56563">
    <property type="entry name" value="Major capsid protein gp5"/>
    <property type="match status" value="1"/>
</dbReference>
<proteinExistence type="predicted"/>
<dbReference type="GO" id="GO:0044423">
    <property type="term" value="C:virion component"/>
    <property type="evidence" value="ECO:0007669"/>
    <property type="project" value="UniProtKB-KW"/>
</dbReference>
<evidence type="ECO:0008006" key="5">
    <source>
        <dbReference type="Google" id="ProtNLM"/>
    </source>
</evidence>
<protein>
    <recommendedName>
        <fullName evidence="5">Major capsid protein</fullName>
    </recommendedName>
</protein>
<name>A0A514U6G5_9CAUD</name>
<dbReference type="NCBIfam" id="TIGR04387">
    <property type="entry name" value="capsid_maj_N4"/>
    <property type="match status" value="1"/>
</dbReference>
<reference evidence="3 4" key="1">
    <citation type="submission" date="2019-06" db="EMBL/GenBank/DDBJ databases">
        <authorList>
            <person name="Hudson L.K."/>
            <person name="Peters T.L."/>
            <person name="Song Y."/>
            <person name="Denes T.G."/>
        </authorList>
    </citation>
    <scope>NUCLEOTIDE SEQUENCE [LARGE SCALE GENOMIC DNA]</scope>
</reference>
<accession>A0A514U6G5</accession>
<dbReference type="EMBL" id="MN114082">
    <property type="protein sequence ID" value="QDK04519.1"/>
    <property type="molecule type" value="Genomic_DNA"/>
</dbReference>
<organism evidence="3 4">
    <name type="scientific">Listeria phage LP-010</name>
    <dbReference type="NCBI Taxonomy" id="2590046"/>
    <lineage>
        <taxon>Viruses</taxon>
        <taxon>Duplodnaviria</taxon>
        <taxon>Heunggongvirae</taxon>
        <taxon>Uroviricota</taxon>
        <taxon>Caudoviricetes</taxon>
        <taxon>Homburgvirus</taxon>
        <taxon>Homburgvirus LP114</taxon>
    </lineage>
</organism>
<dbReference type="Pfam" id="PF25209">
    <property type="entry name" value="Phage_capsid_4"/>
    <property type="match status" value="1"/>
</dbReference>
<evidence type="ECO:0000313" key="4">
    <source>
        <dbReference type="Proteomes" id="UP000318611"/>
    </source>
</evidence>
<dbReference type="NCBIfam" id="TIGR01554">
    <property type="entry name" value="major_cap_HK97"/>
    <property type="match status" value="1"/>
</dbReference>
<evidence type="ECO:0000313" key="3">
    <source>
        <dbReference type="EMBL" id="QDK04519.1"/>
    </source>
</evidence>
<sequence length="301" mass="32030">MANSPYQPLTMLQNMFVPQVVGPYLAKKMYEYIRFAPLATTFNQLQGSVGDTITLPNWNKIGKAEVVAEGQTSNIDTINQSQISVTVKKAVKAVAISDELELASAGNPVNEIVDQIAMALAQKVDDDLIAIARSAKKAVDPSTGAALTVDAINKIPLALANFGETLYEDATYLLVSTNSYALFVSDDKFVPIINQGSIIINGTIGTLYGCTVVLSDKVQDGEFFFIKAGALGIALKQDTRILTEYDLLSHTTLISGDRHYATFMADEDKIVYVGAGTAVPAAPTIATPATTASSVTITLPA</sequence>
<evidence type="ECO:0000256" key="2">
    <source>
        <dbReference type="ARBA" id="ARBA00022844"/>
    </source>
</evidence>
<dbReference type="Proteomes" id="UP000318611">
    <property type="component" value="Segment"/>
</dbReference>
<dbReference type="InterPro" id="IPR024455">
    <property type="entry name" value="Phage_capsid"/>
</dbReference>
<gene>
    <name evidence="3" type="ORF">FK481_0005</name>
</gene>
<evidence type="ECO:0000256" key="1">
    <source>
        <dbReference type="ARBA" id="ARBA00004328"/>
    </source>
</evidence>
<keyword evidence="2" id="KW-0946">Virion</keyword>